<feature type="domain" description="GLUG" evidence="1">
    <location>
        <begin position="480"/>
        <end position="507"/>
    </location>
</feature>
<feature type="domain" description="GLUG" evidence="1">
    <location>
        <begin position="511"/>
        <end position="539"/>
    </location>
</feature>
<dbReference type="Proteomes" id="UP000296822">
    <property type="component" value="Chromosome"/>
</dbReference>
<reference evidence="2 3" key="1">
    <citation type="journal article" date="2019" name="Nat. Commun.">
        <title>A new type of DNA phosphorothioation-based antiviral system in archaea.</title>
        <authorList>
            <person name="Xiong L."/>
            <person name="Liu S."/>
            <person name="Chen S."/>
            <person name="Xiao Y."/>
            <person name="Zhu B."/>
            <person name="Gao Y."/>
            <person name="Zhang Y."/>
            <person name="Chen B."/>
            <person name="Luo J."/>
            <person name="Deng Z."/>
            <person name="Chen X."/>
            <person name="Wang L."/>
            <person name="Chen S."/>
        </authorList>
    </citation>
    <scope>NUCLEOTIDE SEQUENCE [LARGE SCALE GENOMIC DNA]</scope>
    <source>
        <strain evidence="2 3">JCM 10635</strain>
    </source>
</reference>
<dbReference type="InterPro" id="IPR011493">
    <property type="entry name" value="GLUG"/>
</dbReference>
<name>A0A4D6HP65_9EURY</name>
<dbReference type="AlphaFoldDB" id="A0A4D6HP65"/>
<evidence type="ECO:0000313" key="2">
    <source>
        <dbReference type="EMBL" id="QCC55016.1"/>
    </source>
</evidence>
<dbReference type="EMBL" id="CP031305">
    <property type="protein sequence ID" value="QCC55016.1"/>
    <property type="molecule type" value="Genomic_DNA"/>
</dbReference>
<accession>A0A4D6HP65</accession>
<dbReference type="KEGG" id="nbg:DV706_11365"/>
<feature type="domain" description="GLUG" evidence="1">
    <location>
        <begin position="544"/>
        <end position="568"/>
    </location>
</feature>
<organism evidence="2 3">
    <name type="scientific">Natronorubrum bangense</name>
    <dbReference type="NCBI Taxonomy" id="61858"/>
    <lineage>
        <taxon>Archaea</taxon>
        <taxon>Methanobacteriati</taxon>
        <taxon>Methanobacteriota</taxon>
        <taxon>Stenosarchaea group</taxon>
        <taxon>Halobacteria</taxon>
        <taxon>Halobacteriales</taxon>
        <taxon>Natrialbaceae</taxon>
        <taxon>Natronorubrum</taxon>
    </lineage>
</organism>
<dbReference type="RefSeq" id="WP_006067442.1">
    <property type="nucleotide sequence ID" value="NZ_CP031305.1"/>
</dbReference>
<dbReference type="Pfam" id="PF07581">
    <property type="entry name" value="Glug"/>
    <property type="match status" value="3"/>
</dbReference>
<dbReference type="Gene3D" id="2.160.20.110">
    <property type="match status" value="2"/>
</dbReference>
<evidence type="ECO:0000313" key="3">
    <source>
        <dbReference type="Proteomes" id="UP000296822"/>
    </source>
</evidence>
<dbReference type="GeneID" id="39851856"/>
<proteinExistence type="predicted"/>
<gene>
    <name evidence="2" type="ORF">DV706_11365</name>
</gene>
<protein>
    <recommendedName>
        <fullName evidence="1">GLUG domain-containing protein</fullName>
    </recommendedName>
</protein>
<sequence length="751" mass="76319">MASQARAEQTAENSKSTTIEGTVVVAANPGNGNAAVRDNPGRAADVLEKRPARGNAAATSVPGTSVDGAVVRALADDGTVLDTEETDGGAFSLEVCGVSPTDVRVVCVLNGEFELDGQRLYAAAERLVSDSRTDVNFTFTDAEIEATVDVDGEDVAVAYGIAEDAQTDGDHVGTVEQLQAIETAAGIPLDGTYRLVADIDASVTRVWNDGSGFEPIGTDGELGGVDKDGAPNEPIVDDEPFTGTLDGDGYEIYGLCIDRERNQVGLFGATNTAHVSGVELRDVDITGLTDTGALIGKMFAGTVDGCSAIGGDVINDGAVLLERRDEIEFDAFVGGLIGEVDGGVEDGVDESDVALVIGCEADVFVEEGEEPAAEPNDAVGQAGGLIGQMRNGARLEDSVARGDVLGFTNDIGGLVGEVDASFDNGTAVVDCEAFGDVRASADSVGLIGEYGGLVGENDDNGIIKRCAAHGDVDASDAPNGSEEIGGLVGQHNAGGVIEDSVATGDVSGDEEVGGLVGENDDGDEVGGLIARSHATGTVTGHVKQIGGLVGTNDENATVEDSFATGDVIGVEEVGGLVGENDDDGEIVRSFAAGSVDGKEQVGGLVGENNDGATIDQSYSIADVCGDAEVGGLVGENESGSEITESYAAGPVDGAVDVGGAIGVNDGAVDEVYWDVTATGQTQSAGSPGDNGLDTERMQGDDLDEALVAAFDFDGTWDRVSGTDADVTRDGYPILQEIEREAQLESQAILGQ</sequence>
<evidence type="ECO:0000259" key="1">
    <source>
        <dbReference type="Pfam" id="PF07581"/>
    </source>
</evidence>